<sequence length="204" mass="21775">MALMRLSPPAIEPVDLTEAKAHLNIFGSDDDALLARLILSAVASLDGPYGDLGRCLISQRWRLTLDAFPSGAIVIPMPPTISVETLSYFDSSGVETTEQLDATGDSPPATSDNFHVTGLGSDSKARIESLNGWPSTYPRSGVVNVEFTAGYGTTDSDVPEDVRNLILARVAAAYAVRESTVIGIQQGANAETDAVLDRYRTRAF</sequence>
<name>A0AB36QZE5_9HYPH</name>
<evidence type="ECO:0000313" key="2">
    <source>
        <dbReference type="Proteomes" id="UP000216215"/>
    </source>
</evidence>
<dbReference type="RefSeq" id="WP_095489652.1">
    <property type="nucleotide sequence ID" value="NZ_CP088151.1"/>
</dbReference>
<dbReference type="AlphaFoldDB" id="A0AB36QZE5"/>
<evidence type="ECO:0000313" key="1">
    <source>
        <dbReference type="EMBL" id="PAP97820.1"/>
    </source>
</evidence>
<protein>
    <recommendedName>
        <fullName evidence="3">PhiE125 gp8 family phage protein</fullName>
    </recommendedName>
</protein>
<evidence type="ECO:0008006" key="3">
    <source>
        <dbReference type="Google" id="ProtNLM"/>
    </source>
</evidence>
<dbReference type="Proteomes" id="UP000216215">
    <property type="component" value="Unassembled WGS sequence"/>
</dbReference>
<dbReference type="InterPro" id="IPR011738">
    <property type="entry name" value="Phage_CHP"/>
</dbReference>
<comment type="caution">
    <text evidence="1">The sequence shown here is derived from an EMBL/GenBank/DDBJ whole genome shotgun (WGS) entry which is preliminary data.</text>
</comment>
<gene>
    <name evidence="1" type="ORF">CIT25_35120</name>
</gene>
<dbReference type="EMBL" id="NPKI01000051">
    <property type="protein sequence ID" value="PAP97820.1"/>
    <property type="molecule type" value="Genomic_DNA"/>
</dbReference>
<reference evidence="2" key="1">
    <citation type="submission" date="2017-08" db="EMBL/GenBank/DDBJ databases">
        <title>Mesorhizobium wenxinae sp. nov., a novel rhizobial species isolated from root nodules of chickpea (Cicer arietinum L.).</title>
        <authorList>
            <person name="Zhang J."/>
        </authorList>
    </citation>
    <scope>NUCLEOTIDE SEQUENCE [LARGE SCALE GENOMIC DNA]</scope>
    <source>
        <strain evidence="2">USDA 3392</strain>
    </source>
</reference>
<dbReference type="Gene3D" id="1.10.3230.30">
    <property type="entry name" value="Phage gp6-like head-tail connector protein"/>
    <property type="match status" value="1"/>
</dbReference>
<proteinExistence type="predicted"/>
<organism evidence="1 2">
    <name type="scientific">Mesorhizobium mediterraneum</name>
    <dbReference type="NCBI Taxonomy" id="43617"/>
    <lineage>
        <taxon>Bacteria</taxon>
        <taxon>Pseudomonadati</taxon>
        <taxon>Pseudomonadota</taxon>
        <taxon>Alphaproteobacteria</taxon>
        <taxon>Hyphomicrobiales</taxon>
        <taxon>Phyllobacteriaceae</taxon>
        <taxon>Mesorhizobium</taxon>
    </lineage>
</organism>
<accession>A0AB36QZE5</accession>
<keyword evidence="2" id="KW-1185">Reference proteome</keyword>
<dbReference type="NCBIfam" id="TIGR02215">
    <property type="entry name" value="phage_chp_gp8"/>
    <property type="match status" value="1"/>
</dbReference>
<dbReference type="CDD" id="cd08054">
    <property type="entry name" value="gp6"/>
    <property type="match status" value="1"/>
</dbReference>